<comment type="caution">
    <text evidence="1">The sequence shown here is derived from an EMBL/GenBank/DDBJ whole genome shotgun (WGS) entry which is preliminary data.</text>
</comment>
<reference evidence="1 2" key="1">
    <citation type="submission" date="2017-02" db="EMBL/GenBank/DDBJ databases">
        <title>Delving into the versatile metabolic prowess of the omnipresent phylum Bacteroidetes.</title>
        <authorList>
            <person name="Nobu M.K."/>
            <person name="Mei R."/>
            <person name="Narihiro T."/>
            <person name="Kuroda K."/>
            <person name="Liu W.-T."/>
        </authorList>
    </citation>
    <scope>NUCLEOTIDE SEQUENCE [LARGE SCALE GENOMIC DNA]</scope>
    <source>
        <strain evidence="1">ADurb.Bin417</strain>
    </source>
</reference>
<name>A0A1V5MIF5_UNCT6</name>
<dbReference type="Proteomes" id="UP000485484">
    <property type="component" value="Unassembled WGS sequence"/>
</dbReference>
<dbReference type="SUPFAM" id="SSF48208">
    <property type="entry name" value="Six-hairpin glycosidases"/>
    <property type="match status" value="1"/>
</dbReference>
<protein>
    <submittedName>
        <fullName evidence="1">Uncharacterized protein</fullName>
    </submittedName>
</protein>
<evidence type="ECO:0000313" key="2">
    <source>
        <dbReference type="Proteomes" id="UP000485484"/>
    </source>
</evidence>
<sequence>MIFVCSEKNDLWLTLQNSSAGGHRRCGDLETARREAAAGSAILMLADGYPVPGPAVSRAFLEGAQAKSLRLYLEYPGALPGLEMGEARQAEWERIVVTSDFFAPALEKGSLLALHGCWFLPVEPRAAHLAAARVAGYRRAVYGIPAAAFPILLQPEHYPGLLVATSQLSNFITGRYGPQESWRKVWTAILAWLEPGESPPRLNWRMTVRPSFDETDELPPEAESRARERLTAWFRNQAIYNVAFSRGGFKGVIEGFEAGIDYTGRQRLKTWARADCLAETGMLFACDWSLKHQPDSRRLAGRLMDYLWLSPDFIQADPTSPVYGLCNWYEKGPVFYGDDNARVLIASLCASGLLEETRWDERILRCLLANLRTSGSLGFRRKRFDYPATFQQVDGWRHLNAEPTLNLQPHFQAYLWAAFLWAYALTGYRGFLDRTANALRLTMEAYPDRWQWTNGLTQEMARMLLPLAWLLRIESRPEYRDWLERILAGLQVDMQPGGAIRERLGALDKGQYPPPASNEKYGTTEAPLIQENGDPACDLLYSLGYAFIGLHEAFCSTADPRLKEAGDRLAAFLCRVQIASESHPYLDGAWMRGFDYRLWEYWGSSADADWGAWSVETGWTNTWIGTTMALRKQGLSLLDTAKADRLREKFPGLRAEMLAESALSGV</sequence>
<dbReference type="AlphaFoldDB" id="A0A1V5MIF5"/>
<proteinExistence type="predicted"/>
<dbReference type="InterPro" id="IPR008928">
    <property type="entry name" value="6-hairpin_glycosidase_sf"/>
</dbReference>
<organism evidence="1 2">
    <name type="scientific">candidate division TA06 bacterium ADurb.Bin417</name>
    <dbReference type="NCBI Taxonomy" id="1852828"/>
    <lineage>
        <taxon>Bacteria</taxon>
        <taxon>Bacteria division TA06</taxon>
    </lineage>
</organism>
<accession>A0A1V5MIF5</accession>
<dbReference type="GO" id="GO:0005975">
    <property type="term" value="P:carbohydrate metabolic process"/>
    <property type="evidence" value="ECO:0007669"/>
    <property type="project" value="InterPro"/>
</dbReference>
<evidence type="ECO:0000313" key="1">
    <source>
        <dbReference type="EMBL" id="OPZ93018.1"/>
    </source>
</evidence>
<dbReference type="EMBL" id="MWAK01000050">
    <property type="protein sequence ID" value="OPZ93018.1"/>
    <property type="molecule type" value="Genomic_DNA"/>
</dbReference>
<gene>
    <name evidence="1" type="ORF">BWY73_00520</name>
</gene>